<evidence type="ECO:0000313" key="2">
    <source>
        <dbReference type="EMBL" id="RGE57342.1"/>
    </source>
</evidence>
<dbReference type="PANTHER" id="PTHR33886:SF8">
    <property type="entry name" value="UNSATURATED RHAMNOGALACTURONAN HYDROLASE (EUROFUNG)"/>
    <property type="match status" value="1"/>
</dbReference>
<evidence type="ECO:0008006" key="4">
    <source>
        <dbReference type="Google" id="ProtNLM"/>
    </source>
</evidence>
<dbReference type="Proteomes" id="UP000260812">
    <property type="component" value="Unassembled WGS sequence"/>
</dbReference>
<keyword evidence="1" id="KW-0378">Hydrolase</keyword>
<dbReference type="PANTHER" id="PTHR33886">
    <property type="entry name" value="UNSATURATED RHAMNOGALACTURONAN HYDROLASE (EUROFUNG)"/>
    <property type="match status" value="1"/>
</dbReference>
<organism evidence="2 3">
    <name type="scientific">Eisenbergiella massiliensis</name>
    <dbReference type="NCBI Taxonomy" id="1720294"/>
    <lineage>
        <taxon>Bacteria</taxon>
        <taxon>Bacillati</taxon>
        <taxon>Bacillota</taxon>
        <taxon>Clostridia</taxon>
        <taxon>Lachnospirales</taxon>
        <taxon>Lachnospiraceae</taxon>
        <taxon>Eisenbergiella</taxon>
    </lineage>
</organism>
<dbReference type="Gene3D" id="1.50.10.10">
    <property type="match status" value="1"/>
</dbReference>
<dbReference type="InterPro" id="IPR012341">
    <property type="entry name" value="6hp_glycosidase-like_sf"/>
</dbReference>
<dbReference type="GO" id="GO:0016787">
    <property type="term" value="F:hydrolase activity"/>
    <property type="evidence" value="ECO:0007669"/>
    <property type="project" value="UniProtKB-KW"/>
</dbReference>
<dbReference type="Pfam" id="PF07470">
    <property type="entry name" value="Glyco_hydro_88"/>
    <property type="match status" value="1"/>
</dbReference>
<dbReference type="GO" id="GO:0005975">
    <property type="term" value="P:carbohydrate metabolic process"/>
    <property type="evidence" value="ECO:0007669"/>
    <property type="project" value="InterPro"/>
</dbReference>
<evidence type="ECO:0000256" key="1">
    <source>
        <dbReference type="ARBA" id="ARBA00022801"/>
    </source>
</evidence>
<sequence>MERLQELIQRTETIQKVNALQQNVAKQLFTYPILGKKEKTKRRIRKYLLFQQIPPVDRFYWPNALLARGLSEVCRGTSDNVSINTLERYFNRWIKQEMPIYYVDNITNGIPLLDLYERTGNEKYMTGAQRLAAYLLKYPADSRGNLPYRLRDGSHIYADGIGMVCPFLCRYGILTEDTTAVKLSVVQMVHFLEGGMDAASGLPYHGFDSDTGVKYGIIGWGRAVGWLMSGISESLAYLPEKTPQFSFLRDHFQKLSAIVVGFQKEDGSFPWQLQAQDGPSDSSATAMIACALLRGMQFENLDGHYEENVLRAGEYLLAHMKNGRVEQCSAECDGFSQYPQRYGSYPWADGPALRLFGMMEEV</sequence>
<dbReference type="InterPro" id="IPR008928">
    <property type="entry name" value="6-hairpin_glycosidase_sf"/>
</dbReference>
<dbReference type="AlphaFoldDB" id="A0A3E3HZS7"/>
<dbReference type="EMBL" id="QVLV01000016">
    <property type="protein sequence ID" value="RGE57342.1"/>
    <property type="molecule type" value="Genomic_DNA"/>
</dbReference>
<comment type="caution">
    <text evidence="2">The sequence shown here is derived from an EMBL/GenBank/DDBJ whole genome shotgun (WGS) entry which is preliminary data.</text>
</comment>
<reference evidence="2" key="1">
    <citation type="submission" date="2018-08" db="EMBL/GenBank/DDBJ databases">
        <title>A genome reference for cultivated species of the human gut microbiota.</title>
        <authorList>
            <person name="Zou Y."/>
            <person name="Xue W."/>
            <person name="Luo G."/>
        </authorList>
    </citation>
    <scope>NUCLEOTIDE SEQUENCE [LARGE SCALE GENOMIC DNA]</scope>
    <source>
        <strain evidence="2">TF05-5AC</strain>
    </source>
</reference>
<evidence type="ECO:0000313" key="3">
    <source>
        <dbReference type="Proteomes" id="UP000260812"/>
    </source>
</evidence>
<dbReference type="RefSeq" id="WP_021636939.1">
    <property type="nucleotide sequence ID" value="NZ_CANNOQ010000174.1"/>
</dbReference>
<dbReference type="InterPro" id="IPR052043">
    <property type="entry name" value="PolySaccharide_Degr_Enz"/>
</dbReference>
<proteinExistence type="predicted"/>
<gene>
    <name evidence="2" type="ORF">DXC51_20025</name>
</gene>
<accession>A0A3E3HZS7</accession>
<dbReference type="InterPro" id="IPR010905">
    <property type="entry name" value="Glyco_hydro_88"/>
</dbReference>
<protein>
    <recommendedName>
        <fullName evidence="4">Glycosyl hydrolase</fullName>
    </recommendedName>
</protein>
<dbReference type="SUPFAM" id="SSF48208">
    <property type="entry name" value="Six-hairpin glycosidases"/>
    <property type="match status" value="1"/>
</dbReference>
<dbReference type="GeneID" id="97989095"/>
<keyword evidence="3" id="KW-1185">Reference proteome</keyword>
<name>A0A3E3HZS7_9FIRM</name>